<comment type="caution">
    <text evidence="1">The sequence shown here is derived from an EMBL/GenBank/DDBJ whole genome shotgun (WGS) entry which is preliminary data.</text>
</comment>
<accession>A0A091C796</accession>
<dbReference type="RefSeq" id="WP_038022204.1">
    <property type="nucleotide sequence ID" value="NZ_JPVT01000042.1"/>
</dbReference>
<protein>
    <submittedName>
        <fullName evidence="1">Uncharacterized protein</fullName>
    </submittedName>
</protein>
<dbReference type="AlphaFoldDB" id="A0A091C796"/>
<sequence>MEEKISSILGLNTEFRVGKQTKMLEFQPKLEKLFAFNNRTINQPVDLDQLYTEISIGTSVDFDEEIYAIIPYEQEIDHTFIIYQNTAKIVDLGTDIIVDQFLYYYWKVGFIEYKKTVEEFLSLKVNSIPLSCESFSLIPFSISTNPKRAIWVNPGRMNDLSFPFGQRAIVSLVNNFVFYLDRKAKAIYEKMHRAFLVHGIIKRYAGKMPDGWRMGLLEYLDVSSSCVIRKAINGLTFLEIPGYGKDFYGKCIEIHDKIIQGNEKQQILSELEILE</sequence>
<proteinExistence type="predicted"/>
<evidence type="ECO:0000313" key="2">
    <source>
        <dbReference type="Proteomes" id="UP000029381"/>
    </source>
</evidence>
<evidence type="ECO:0000313" key="1">
    <source>
        <dbReference type="EMBL" id="KFN92550.1"/>
    </source>
</evidence>
<organism evidence="1 2">
    <name type="scientific">Tetragenococcus muriaticus 3MR10-3</name>
    <dbReference type="NCBI Taxonomy" id="1302648"/>
    <lineage>
        <taxon>Bacteria</taxon>
        <taxon>Bacillati</taxon>
        <taxon>Bacillota</taxon>
        <taxon>Bacilli</taxon>
        <taxon>Lactobacillales</taxon>
        <taxon>Enterococcaceae</taxon>
        <taxon>Tetragenococcus</taxon>
    </lineage>
</organism>
<keyword evidence="2" id="KW-1185">Reference proteome</keyword>
<dbReference type="PATRIC" id="fig|1302648.3.peg.401"/>
<gene>
    <name evidence="1" type="ORF">TMU3MR103_0414</name>
</gene>
<reference evidence="1 2" key="1">
    <citation type="submission" date="2014-08" db="EMBL/GenBank/DDBJ databases">
        <title>Genome sequence of Tetragenococcus muriaticus.</title>
        <authorList>
            <person name="Chuea-nongthon C."/>
            <person name="Rodtong S."/>
            <person name="Yongsawatdigul J."/>
            <person name="Steele J.L."/>
            <person name="Liu X.-y."/>
            <person name="Speers J."/>
            <person name="Glasner J.D."/>
            <person name="Neeno-Eckwall E.C."/>
        </authorList>
    </citation>
    <scope>NUCLEOTIDE SEQUENCE [LARGE SCALE GENOMIC DNA]</scope>
    <source>
        <strain evidence="1 2">3MR10-3</strain>
    </source>
</reference>
<name>A0A091C796_9ENTE</name>
<dbReference type="EMBL" id="JPVT01000042">
    <property type="protein sequence ID" value="KFN92550.1"/>
    <property type="molecule type" value="Genomic_DNA"/>
</dbReference>
<dbReference type="Proteomes" id="UP000029381">
    <property type="component" value="Unassembled WGS sequence"/>
</dbReference>